<keyword evidence="4" id="KW-1185">Reference proteome</keyword>
<dbReference type="KEGG" id="pbor:BSF38_01992"/>
<accession>A0A1U7CNM4</accession>
<dbReference type="SUPFAM" id="SSF51735">
    <property type="entry name" value="NAD(P)-binding Rossmann-fold domains"/>
    <property type="match status" value="1"/>
</dbReference>
<dbReference type="PROSITE" id="PS00061">
    <property type="entry name" value="ADH_SHORT"/>
    <property type="match status" value="1"/>
</dbReference>
<dbReference type="InterPro" id="IPR036291">
    <property type="entry name" value="NAD(P)-bd_dom_sf"/>
</dbReference>
<dbReference type="InterPro" id="IPR002347">
    <property type="entry name" value="SDR_fam"/>
</dbReference>
<dbReference type="EC" id="1.1.1.-" evidence="3"/>
<dbReference type="CDD" id="cd05233">
    <property type="entry name" value="SDR_c"/>
    <property type="match status" value="1"/>
</dbReference>
<dbReference type="Pfam" id="PF13561">
    <property type="entry name" value="adh_short_C2"/>
    <property type="match status" value="1"/>
</dbReference>
<dbReference type="PRINTS" id="PR00081">
    <property type="entry name" value="GDHRDH"/>
</dbReference>
<evidence type="ECO:0000256" key="1">
    <source>
        <dbReference type="ARBA" id="ARBA00006484"/>
    </source>
</evidence>
<evidence type="ECO:0000256" key="2">
    <source>
        <dbReference type="ARBA" id="ARBA00023002"/>
    </source>
</evidence>
<evidence type="ECO:0000313" key="4">
    <source>
        <dbReference type="Proteomes" id="UP000186309"/>
    </source>
</evidence>
<proteinExistence type="inferred from homology"/>
<protein>
    <submittedName>
        <fullName evidence="3">2,5-dichloro-2,5-cyclohexadiene-1,4-diol dehydrogenase</fullName>
        <ecNumber evidence="3">1.1.1.-</ecNumber>
    </submittedName>
</protein>
<organism evidence="3 4">
    <name type="scientific">Paludisphaera borealis</name>
    <dbReference type="NCBI Taxonomy" id="1387353"/>
    <lineage>
        <taxon>Bacteria</taxon>
        <taxon>Pseudomonadati</taxon>
        <taxon>Planctomycetota</taxon>
        <taxon>Planctomycetia</taxon>
        <taxon>Isosphaerales</taxon>
        <taxon>Isosphaeraceae</taxon>
        <taxon>Paludisphaera</taxon>
    </lineage>
</organism>
<dbReference type="PANTHER" id="PTHR24321">
    <property type="entry name" value="DEHYDROGENASES, SHORT CHAIN"/>
    <property type="match status" value="1"/>
</dbReference>
<reference evidence="4" key="1">
    <citation type="submission" date="2016-12" db="EMBL/GenBank/DDBJ databases">
        <title>Comparative genomics of four Isosphaeraceae planctomycetes: a common pool of plasmids and glycoside hydrolase genes.</title>
        <authorList>
            <person name="Ivanova A."/>
        </authorList>
    </citation>
    <scope>NUCLEOTIDE SEQUENCE [LARGE SCALE GENOMIC DNA]</scope>
    <source>
        <strain evidence="4">PX4</strain>
    </source>
</reference>
<keyword evidence="2 3" id="KW-0560">Oxidoreductase</keyword>
<dbReference type="PANTHER" id="PTHR24321:SF11">
    <property type="entry name" value="BLR0893 PROTEIN"/>
    <property type="match status" value="1"/>
</dbReference>
<dbReference type="EMBL" id="CP019082">
    <property type="protein sequence ID" value="APW60521.1"/>
    <property type="molecule type" value="Genomic_DNA"/>
</dbReference>
<evidence type="ECO:0000313" key="3">
    <source>
        <dbReference type="EMBL" id="APW60521.1"/>
    </source>
</evidence>
<dbReference type="InterPro" id="IPR020904">
    <property type="entry name" value="Sc_DH/Rdtase_CS"/>
</dbReference>
<dbReference type="OrthoDB" id="266183at2"/>
<dbReference type="AlphaFoldDB" id="A0A1U7CNM4"/>
<dbReference type="RefSeq" id="WP_076345222.1">
    <property type="nucleotide sequence ID" value="NZ_CP019082.1"/>
</dbReference>
<dbReference type="GO" id="GO:0016491">
    <property type="term" value="F:oxidoreductase activity"/>
    <property type="evidence" value="ECO:0007669"/>
    <property type="project" value="UniProtKB-KW"/>
</dbReference>
<gene>
    <name evidence="3" type="primary">linC_1</name>
    <name evidence="3" type="ORF">BSF38_01992</name>
</gene>
<dbReference type="FunFam" id="3.40.50.720:FF:000084">
    <property type="entry name" value="Short-chain dehydrogenase reductase"/>
    <property type="match status" value="1"/>
</dbReference>
<dbReference type="PRINTS" id="PR00080">
    <property type="entry name" value="SDRFAMILY"/>
</dbReference>
<sequence>MADLVGKVGLITGGGSGIGRATALAMADAGAAVVIGNRDASKGEAVVDLIRGRGGKACFQKTDVAQPEDAKALVARAVSEFGRLDLAFNNAGIDGEQVPLHEQDIAKASALFDVNLKGVFYCMKFEIEQMLRSGGGAIVNTSSIFGLNGYPGWSLYAASKHAVTGMTKSAALDYAKRNIRVNAVGPGPVETPLLAKGTGGDPNSYSAFVPMGRIGQPEEIADAVVWLLSDAARYVTGHTLPVDGGVCAQ</sequence>
<dbReference type="Proteomes" id="UP000186309">
    <property type="component" value="Chromosome"/>
</dbReference>
<dbReference type="NCBIfam" id="NF005559">
    <property type="entry name" value="PRK07231.1"/>
    <property type="match status" value="1"/>
</dbReference>
<name>A0A1U7CNM4_9BACT</name>
<dbReference type="Gene3D" id="3.40.50.720">
    <property type="entry name" value="NAD(P)-binding Rossmann-like Domain"/>
    <property type="match status" value="1"/>
</dbReference>
<dbReference type="STRING" id="1387353.BSF38_01992"/>
<comment type="similarity">
    <text evidence="1">Belongs to the short-chain dehydrogenases/reductases (SDR) family.</text>
</comment>